<keyword evidence="1" id="KW-1133">Transmembrane helix</keyword>
<dbReference type="EMBL" id="BK032801">
    <property type="protein sequence ID" value="DAF61019.1"/>
    <property type="molecule type" value="Genomic_DNA"/>
</dbReference>
<reference evidence="2" key="1">
    <citation type="journal article" date="2021" name="Proc. Natl. Acad. Sci. U.S.A.">
        <title>A Catalog of Tens of Thousands of Viruses from Human Metagenomes Reveals Hidden Associations with Chronic Diseases.</title>
        <authorList>
            <person name="Tisza M.J."/>
            <person name="Buck C.B."/>
        </authorList>
    </citation>
    <scope>NUCLEOTIDE SEQUENCE</scope>
    <source>
        <strain evidence="2">CtQuf7</strain>
    </source>
</reference>
<protein>
    <submittedName>
        <fullName evidence="2">Uncharacterized protein</fullName>
    </submittedName>
</protein>
<accession>A0A8S5TDA3</accession>
<proteinExistence type="predicted"/>
<feature type="transmembrane region" description="Helical" evidence="1">
    <location>
        <begin position="16"/>
        <end position="34"/>
    </location>
</feature>
<name>A0A8S5TDA3_9CAUD</name>
<keyword evidence="1" id="KW-0472">Membrane</keyword>
<feature type="transmembrane region" description="Helical" evidence="1">
    <location>
        <begin position="40"/>
        <end position="57"/>
    </location>
</feature>
<organism evidence="2">
    <name type="scientific">Podoviridae sp. ctQuf7</name>
    <dbReference type="NCBI Taxonomy" id="2827734"/>
    <lineage>
        <taxon>Viruses</taxon>
        <taxon>Duplodnaviria</taxon>
        <taxon>Heunggongvirae</taxon>
        <taxon>Uroviricota</taxon>
        <taxon>Caudoviricetes</taxon>
    </lineage>
</organism>
<keyword evidence="1" id="KW-0812">Transmembrane</keyword>
<evidence type="ECO:0000256" key="1">
    <source>
        <dbReference type="SAM" id="Phobius"/>
    </source>
</evidence>
<sequence>MPPPPGRETADKKARCAVLLILIPWGLILQWTILPSCGQPFIFFVFSSVPALHLLHPERCRFMVYLMIYSLTIDIRKINQLKQLFG</sequence>
<evidence type="ECO:0000313" key="2">
    <source>
        <dbReference type="EMBL" id="DAF61019.1"/>
    </source>
</evidence>